<dbReference type="RefSeq" id="XP_040605201.1">
    <property type="nucleotide sequence ID" value="XM_040749267.1"/>
</dbReference>
<feature type="region of interest" description="Disordered" evidence="1">
    <location>
        <begin position="411"/>
        <end position="524"/>
    </location>
</feature>
<dbReference type="SMART" id="SM00382">
    <property type="entry name" value="AAA"/>
    <property type="match status" value="1"/>
</dbReference>
<feature type="compositionally biased region" description="Polar residues" evidence="1">
    <location>
        <begin position="1601"/>
        <end position="1615"/>
    </location>
</feature>
<dbReference type="Gene3D" id="3.40.50.300">
    <property type="entry name" value="P-loop containing nucleotide triphosphate hydrolases"/>
    <property type="match status" value="2"/>
</dbReference>
<feature type="region of interest" description="Disordered" evidence="1">
    <location>
        <begin position="1579"/>
        <end position="1622"/>
    </location>
</feature>
<proteinExistence type="predicted"/>
<evidence type="ECO:0000313" key="3">
    <source>
        <dbReference type="Proteomes" id="UP000886700"/>
    </source>
</evidence>
<feature type="compositionally biased region" description="Polar residues" evidence="1">
    <location>
        <begin position="617"/>
        <end position="631"/>
    </location>
</feature>
<keyword evidence="3" id="KW-1185">Reference proteome</keyword>
<feature type="region of interest" description="Disordered" evidence="1">
    <location>
        <begin position="608"/>
        <end position="634"/>
    </location>
</feature>
<reference evidence="4" key="1">
    <citation type="submission" date="2025-08" db="UniProtKB">
        <authorList>
            <consortium name="RefSeq"/>
        </authorList>
    </citation>
    <scope>IDENTIFICATION</scope>
    <source>
        <tissue evidence="4">Liver</tissue>
    </source>
</reference>
<feature type="compositionally biased region" description="Basic and acidic residues" evidence="1">
    <location>
        <begin position="1537"/>
        <end position="1548"/>
    </location>
</feature>
<feature type="compositionally biased region" description="Polar residues" evidence="1">
    <location>
        <begin position="171"/>
        <end position="196"/>
    </location>
</feature>
<dbReference type="PANTHER" id="PTHR23389">
    <property type="entry name" value="CHROMOSOME TRANSMISSION FIDELITY FACTOR 18"/>
    <property type="match status" value="1"/>
</dbReference>
<feature type="region of interest" description="Disordered" evidence="1">
    <location>
        <begin position="1530"/>
        <end position="1560"/>
    </location>
</feature>
<feature type="region of interest" description="Disordered" evidence="1">
    <location>
        <begin position="662"/>
        <end position="691"/>
    </location>
</feature>
<feature type="compositionally biased region" description="Basic and acidic residues" evidence="1">
    <location>
        <begin position="1015"/>
        <end position="1028"/>
    </location>
</feature>
<organism evidence="3 4">
    <name type="scientific">Mesocricetus auratus</name>
    <name type="common">Golden hamster</name>
    <dbReference type="NCBI Taxonomy" id="10036"/>
    <lineage>
        <taxon>Eukaryota</taxon>
        <taxon>Metazoa</taxon>
        <taxon>Chordata</taxon>
        <taxon>Craniata</taxon>
        <taxon>Vertebrata</taxon>
        <taxon>Euteleostomi</taxon>
        <taxon>Mammalia</taxon>
        <taxon>Eutheria</taxon>
        <taxon>Euarchontoglires</taxon>
        <taxon>Glires</taxon>
        <taxon>Rodentia</taxon>
        <taxon>Myomorpha</taxon>
        <taxon>Muroidea</taxon>
        <taxon>Cricetidae</taxon>
        <taxon>Cricetinae</taxon>
        <taxon>Mesocricetus</taxon>
    </lineage>
</organism>
<feature type="region of interest" description="Disordered" evidence="1">
    <location>
        <begin position="166"/>
        <end position="249"/>
    </location>
</feature>
<dbReference type="InterPro" id="IPR027417">
    <property type="entry name" value="P-loop_NTPase"/>
</dbReference>
<evidence type="ECO:0000259" key="2">
    <source>
        <dbReference type="SMART" id="SM00382"/>
    </source>
</evidence>
<feature type="compositionally biased region" description="Basic residues" evidence="1">
    <location>
        <begin position="1550"/>
        <end position="1559"/>
    </location>
</feature>
<dbReference type="Proteomes" id="UP000886700">
    <property type="component" value="Unplaced"/>
</dbReference>
<dbReference type="InterPro" id="IPR003959">
    <property type="entry name" value="ATPase_AAA_core"/>
</dbReference>
<gene>
    <name evidence="4" type="primary">Atad5</name>
</gene>
<feature type="region of interest" description="Disordered" evidence="1">
    <location>
        <begin position="1087"/>
        <end position="1112"/>
    </location>
</feature>
<dbReference type="SUPFAM" id="SSF52540">
    <property type="entry name" value="P-loop containing nucleoside triphosphate hydrolases"/>
    <property type="match status" value="1"/>
</dbReference>
<dbReference type="InterPro" id="IPR003593">
    <property type="entry name" value="AAA+_ATPase"/>
</dbReference>
<feature type="compositionally biased region" description="Basic residues" evidence="1">
    <location>
        <begin position="479"/>
        <end position="489"/>
    </location>
</feature>
<feature type="domain" description="AAA+ ATPase" evidence="2">
    <location>
        <begin position="1117"/>
        <end position="1369"/>
    </location>
</feature>
<feature type="region of interest" description="Disordered" evidence="1">
    <location>
        <begin position="1189"/>
        <end position="1222"/>
    </location>
</feature>
<feature type="compositionally biased region" description="Basic and acidic residues" evidence="1">
    <location>
        <begin position="1087"/>
        <end position="1110"/>
    </location>
</feature>
<feature type="region of interest" description="Disordered" evidence="1">
    <location>
        <begin position="970"/>
        <end position="1045"/>
    </location>
</feature>
<protein>
    <submittedName>
        <fullName evidence="4">ATPase family AAA domain-containing protein 5</fullName>
    </submittedName>
</protein>
<feature type="compositionally biased region" description="Basic and acidic residues" evidence="1">
    <location>
        <begin position="425"/>
        <end position="448"/>
    </location>
</feature>
<feature type="compositionally biased region" description="Basic and acidic residues" evidence="1">
    <location>
        <begin position="498"/>
        <end position="508"/>
    </location>
</feature>
<name>A0ABM2XUD7_MESAU</name>
<dbReference type="GeneID" id="101826022"/>
<sequence length="1832" mass="204840">MVGVLTMAAAAAPRPVKDYEIEPCKKRRKDDDSSSCETITKYLSPIEKTGDRVFSPPKPSNILHYFRKTSPTNEKLQSTKECKIKPSPSLLVGNSKECKTPMEVLSNTEFKKKGKRVNLSHQLNDIKIESPVGISSGDSKEDCSLSDFVESRSDVFLYKKHVEVLEESSQDNRNQPNTMTSKQNSQKGNPKQGTTKNDGKRLRKRKHSQILGLSESLPLTDEISLHKKGGKDGKQTRPSQADENERTANHVDSMACATKMADLNKSTITVSYEEFLKSHKAARVEEIPDPVVPACVPSGPGEVVKSGCEGESESCELSPQVHLKTVTVLAQVHPTPPKKKGKIPSIFLKQKQLELESSFSDPENEPSVQKRKSNVVIQEGQLELAVLEAGSSEPSLPKCSVEERQQFMRAFRQPPSELLKNGLKKPVEKQKDPSEKSVNEEDDNHSAKIIENPNIRIVSKHGSSLTHTDKASFPQEKSKKLKKKGKKTIGTRTISGGNREENMQKEKTSFPSNDKQKKNSLRRSLRQKSEVFKSNLLLNSESLVCEDIAHDSLKKPLCDKNKSRTHSTPIRDVTHIKADPENRMVNVSTPKSTRRSLRGCMLATVTLRDSESEDAQDTSPVKASSTKAASRSQKHSLYTAELITISSDSESPIRMKFTRISTPKKSKKGFKKSETTEGDLTSLKRKANSTSKNVSKAKQLIEKAKAFRVSGSKAEETAVPLRRSSRHQTIPEREKLPETDDSIILIDSSPTSVKQPEKNQKKLKNLNDVLGKKINKPSKNIPGKMKIAPLFLAKKTKTTAITIIDLDESSQDSSEQTQDCDVQFKAKRDFLMSGLPDLLKRQIAKKAAALDVYNAVSTSFQRVVHVQQKDDEYWLWDLKPPSCPLLTEFKESSTKVTDVSKCVLALGEFSTLNSNPRSNSAVVLMRTRKDFTKEVRNLLLEEIKWSNPEFSLGKYFPLLLKKRIEHQVLSEGHGKQASPQLQPHISQKETKRKRVETGNQKSKRKKPNEYSVSPEKIKEKSEDLDKRVSSSGMNLHSSKDSGTEDMLWTEKYQPQNSNELIGNELAIKKLHSWLKDWKRRAELEERQNLKGKRDEKQEDLSDSVDFKGSSDDEECHLCNTVLITGPTGVGKTAAVYACAQELGFKIFEVNASSQRSGRQILSQLKEATQSHQVDKQGVNSQKPCFFNNYSIGKSPKKLNSPGKVVTSPRKLPPSSPRGSGQKRALLPKTLANYFKVPSKSKNNEEIGALMGNKGIKNSSLEQRQIIQTKSTNANNSNVKECGAEESNRKNATSLILFEEVDVIFDEDAGFLNAVKTFMATTKRPVILTTSDPTFSLVFDGCFEEINFNIPSPMNVASYLQVICLVENFRTDLKDFVTLLTANACDIRKSILYLQFWIRSGGGILEEMPLSQYRGNSRNELICSEDGTDTKINSKNSRRNRVALPKCDTGCTEALFGLKNIASPSQDLFSFLKHKITTKEEWHKFIQLLTEFHLQNIDLLYSNLEFILPLPVTVIPVVKDAYGFPVTTEASAPASMEHLPRKQSEDQPLKKSQKRKHKKMMTLDDSDLFDTGLDFSDELTSLSPVPSSALEDVTSRDREGNSETQTQNKCSTSDSVPQPPKIPAEKCSVLVSHCLNSLTEFMENMSFLDALLTDPREQNELGKNPFHWTSGKVKSGLCDEFSIESRDGRAPRSSEELKAAAEALSFTKCSSSISKALESLNSHTHSGRDAVSELSFCVSQRCSDVCFRQSAANLHNADKRMAVIKRVFSSRSLLSVGNKQASIVDYLPTLRNICRTEKLKEQVKNKRRFLHYFEGIHLDIPEETVTDLATDFP</sequence>
<dbReference type="PANTHER" id="PTHR23389:SF21">
    <property type="entry name" value="ATPASE FAMILY AAA DOMAIN-CONTAINING PROTEIN 5"/>
    <property type="match status" value="1"/>
</dbReference>
<accession>A0ABM2XUD7</accession>
<evidence type="ECO:0000313" key="4">
    <source>
        <dbReference type="RefSeq" id="XP_040605201.1"/>
    </source>
</evidence>
<evidence type="ECO:0000256" key="1">
    <source>
        <dbReference type="SAM" id="MobiDB-lite"/>
    </source>
</evidence>
<dbReference type="Pfam" id="PF00004">
    <property type="entry name" value="AAA"/>
    <property type="match status" value="1"/>
</dbReference>
<dbReference type="CDD" id="cd00009">
    <property type="entry name" value="AAA"/>
    <property type="match status" value="1"/>
</dbReference>